<organism evidence="2 3">
    <name type="scientific">Corynebacterium callunae DSM 20147</name>
    <dbReference type="NCBI Taxonomy" id="1121353"/>
    <lineage>
        <taxon>Bacteria</taxon>
        <taxon>Bacillati</taxon>
        <taxon>Actinomycetota</taxon>
        <taxon>Actinomycetes</taxon>
        <taxon>Mycobacteriales</taxon>
        <taxon>Corynebacteriaceae</taxon>
        <taxon>Corynebacterium</taxon>
    </lineage>
</organism>
<dbReference type="STRING" id="1121353.H924_11760"/>
<feature type="domain" description="DUF1023" evidence="1">
    <location>
        <begin position="177"/>
        <end position="327"/>
    </location>
</feature>
<dbReference type="ESTHER" id="9cory-m1v0g7">
    <property type="family name" value="Duf_1023"/>
</dbReference>
<accession>M1V0G7</accession>
<evidence type="ECO:0000259" key="1">
    <source>
        <dbReference type="Pfam" id="PF06259"/>
    </source>
</evidence>
<dbReference type="OrthoDB" id="5969911at2"/>
<dbReference type="HOGENOM" id="CLU_059711_0_0_11"/>
<dbReference type="EMBL" id="CP004354">
    <property type="protein sequence ID" value="AGG67778.1"/>
    <property type="molecule type" value="Genomic_DNA"/>
</dbReference>
<proteinExistence type="predicted"/>
<dbReference type="InterPro" id="IPR010427">
    <property type="entry name" value="DUF1023"/>
</dbReference>
<dbReference type="PATRIC" id="fig|1121353.3.peg.2404"/>
<dbReference type="AlphaFoldDB" id="M1V0G7"/>
<dbReference type="eggNOG" id="COG1075">
    <property type="taxonomic scope" value="Bacteria"/>
</dbReference>
<dbReference type="Pfam" id="PF06259">
    <property type="entry name" value="Abhydrolase_8"/>
    <property type="match status" value="1"/>
</dbReference>
<dbReference type="KEGG" id="ccn:H924_11760"/>
<evidence type="ECO:0000313" key="2">
    <source>
        <dbReference type="EMBL" id="AGG67778.1"/>
    </source>
</evidence>
<gene>
    <name evidence="2" type="ORF">H924_11760</name>
</gene>
<dbReference type="SUPFAM" id="SSF53474">
    <property type="entry name" value="alpha/beta-Hydrolases"/>
    <property type="match status" value="1"/>
</dbReference>
<reference evidence="2 3" key="1">
    <citation type="submission" date="2013-02" db="EMBL/GenBank/DDBJ databases">
        <title>The complete genome sequence of Corynebacterium callunae DSM 20147.</title>
        <authorList>
            <person name="Ruckert C."/>
            <person name="Albersmeier A."/>
            <person name="Kalinowski J."/>
        </authorList>
    </citation>
    <scope>NUCLEOTIDE SEQUENCE [LARGE SCALE GENOMIC DNA]</scope>
    <source>
        <strain evidence="2 3">DSM 20147</strain>
    </source>
</reference>
<sequence length="383" mass="40908">MTLRSRFLEQAAVELSEAAGELSQSYDTREKSWLELESLSDATSFRVGFQQLSSFNMPTVAVAEQMQRVASTLLDTADTLRLIERYVSYLENFSDQSQAVSFLLRYLGNLGNLLDFMCAREISALCTAISPPPLKYLDSFAGLSAAEIHEFHLLYSPPEIQQLAHDNPDMQILEAGDGNLVAAFGGIDNAATVTTIVAGVGSSQPEQWPAYLGRARTIQATTGGATIMWLGYSAPPTLAHGLARAPAASAANKLQDFQTALRARNPQQRQVLLGYSYGSTVVGAAAGILEEDAVVLVGSPGVGSGVFHASDLGEEVYAITGSTDPIGFAATQYDGVHGIDPTSPSFGATVLPSQADHSGYWEDEKFLQQLREVVAGNAKKPPP</sequence>
<dbReference type="RefSeq" id="WP_015652204.1">
    <property type="nucleotide sequence ID" value="NC_020506.1"/>
</dbReference>
<dbReference type="InterPro" id="IPR029058">
    <property type="entry name" value="AB_hydrolase_fold"/>
</dbReference>
<dbReference type="Proteomes" id="UP000011760">
    <property type="component" value="Chromosome"/>
</dbReference>
<protein>
    <recommendedName>
        <fullName evidence="1">DUF1023 domain-containing protein</fullName>
    </recommendedName>
</protein>
<keyword evidence="3" id="KW-1185">Reference proteome</keyword>
<name>M1V0G7_9CORY</name>
<dbReference type="Gene3D" id="3.40.50.1820">
    <property type="entry name" value="alpha/beta hydrolase"/>
    <property type="match status" value="1"/>
</dbReference>
<evidence type="ECO:0000313" key="3">
    <source>
        <dbReference type="Proteomes" id="UP000011760"/>
    </source>
</evidence>